<gene>
    <name evidence="15" type="ORF">DI270_000310</name>
</gene>
<dbReference type="InterPro" id="IPR036097">
    <property type="entry name" value="HisK_dim/P_sf"/>
</dbReference>
<feature type="transmembrane region" description="Helical" evidence="12">
    <location>
        <begin position="211"/>
        <end position="231"/>
    </location>
</feature>
<comment type="caution">
    <text evidence="15">The sequence shown here is derived from an EMBL/GenBank/DDBJ whole genome shotgun (WGS) entry which is preliminary data.</text>
</comment>
<dbReference type="InterPro" id="IPR004358">
    <property type="entry name" value="Sig_transdc_His_kin-like_C"/>
</dbReference>
<evidence type="ECO:0000256" key="10">
    <source>
        <dbReference type="ARBA" id="ARBA00023136"/>
    </source>
</evidence>
<dbReference type="PROSITE" id="PS50885">
    <property type="entry name" value="HAMP"/>
    <property type="match status" value="1"/>
</dbReference>
<dbReference type="Pfam" id="PF00512">
    <property type="entry name" value="HisKA"/>
    <property type="match status" value="1"/>
</dbReference>
<dbReference type="SUPFAM" id="SSF47384">
    <property type="entry name" value="Homodimeric domain of signal transducing histidine kinase"/>
    <property type="match status" value="1"/>
</dbReference>
<evidence type="ECO:0000256" key="2">
    <source>
        <dbReference type="ARBA" id="ARBA00004236"/>
    </source>
</evidence>
<feature type="compositionally biased region" description="Low complexity" evidence="11">
    <location>
        <begin position="33"/>
        <end position="46"/>
    </location>
</feature>
<keyword evidence="16" id="KW-1185">Reference proteome</keyword>
<proteinExistence type="predicted"/>
<sequence>MPDPPAHPLAPGPSATATPAATRPARRWESEPARPAASEPARPGEPGRTGGPVVWWRRRSLRFRLTATATAVLALALAVSAYVFVVVLGESLIRNIDDQVYQRGREIVALSDAGRLPDPVTSVNNTIVQVLGPDGRIVDATSDTDRLVPLLPARARESAARTGAPQFVNGRPYALPGPLRVRVLSADHGVTVIVARSFTEVESSLVTTGHVLLVGMPLLLALLAAASWLVIGRTLRPITLLRRGAAAVGGTARSRRLPVPEARDEVHALATTLNDMLGRLEEAEARQRALVSDAAHELRSPLASIRLQLEVALSHPEGQDWTETAEGVLEDTLRLSRLAEDLLALARLDEGRLSRREPVDLGVLARRTAERYDLGLDLDLDLGSDPGSGLGSGLGSDLGSDAAPGPAPVVLGDELDLRRVLTNLVDNALRHAASAVRLGVRTGGAAGAGVAELTVTDDGPGIPPEDRERVFDRFTRLDDARSRDDGGAGLGLAIVRTTVEAHGGTVHLEDASPGLRAVVRLPLAR</sequence>
<dbReference type="SMART" id="SM00388">
    <property type="entry name" value="HisKA"/>
    <property type="match status" value="1"/>
</dbReference>
<evidence type="ECO:0000256" key="5">
    <source>
        <dbReference type="ARBA" id="ARBA00022679"/>
    </source>
</evidence>
<feature type="compositionally biased region" description="Low complexity" evidence="11">
    <location>
        <begin position="12"/>
        <end position="23"/>
    </location>
</feature>
<keyword evidence="8 12" id="KW-1133">Transmembrane helix</keyword>
<evidence type="ECO:0000256" key="11">
    <source>
        <dbReference type="SAM" id="MobiDB-lite"/>
    </source>
</evidence>
<dbReference type="Proteomes" id="UP000262538">
    <property type="component" value="Unassembled WGS sequence"/>
</dbReference>
<dbReference type="CDD" id="cd00082">
    <property type="entry name" value="HisKA"/>
    <property type="match status" value="1"/>
</dbReference>
<feature type="compositionally biased region" description="Pro residues" evidence="11">
    <location>
        <begin position="1"/>
        <end position="11"/>
    </location>
</feature>
<dbReference type="Pfam" id="PF00672">
    <property type="entry name" value="HAMP"/>
    <property type="match status" value="1"/>
</dbReference>
<dbReference type="EMBL" id="QFZU02000002">
    <property type="protein sequence ID" value="RGA06948.1"/>
    <property type="molecule type" value="Genomic_DNA"/>
</dbReference>
<evidence type="ECO:0000313" key="15">
    <source>
        <dbReference type="EMBL" id="RGA06948.1"/>
    </source>
</evidence>
<dbReference type="RefSeq" id="WP_111697231.1">
    <property type="nucleotide sequence ID" value="NZ_QFZU02000002.1"/>
</dbReference>
<dbReference type="InterPro" id="IPR050428">
    <property type="entry name" value="TCS_sensor_his_kinase"/>
</dbReference>
<keyword evidence="6 12" id="KW-0812">Transmembrane</keyword>
<feature type="domain" description="Histidine kinase" evidence="13">
    <location>
        <begin position="293"/>
        <end position="525"/>
    </location>
</feature>
<evidence type="ECO:0000256" key="9">
    <source>
        <dbReference type="ARBA" id="ARBA00023012"/>
    </source>
</evidence>
<reference evidence="15 16" key="1">
    <citation type="submission" date="2018-08" db="EMBL/GenBank/DDBJ databases">
        <title>Microbispora. triticiradicis sp. nov., a novel actinomycete isolated from the root of wheat (Triticum aestivum L.)).</title>
        <authorList>
            <person name="Han C."/>
        </authorList>
    </citation>
    <scope>NUCLEOTIDE SEQUENCE [LARGE SCALE GENOMIC DNA]</scope>
    <source>
        <strain evidence="15 16">NEAU-HRDPA2-9</strain>
    </source>
</reference>
<evidence type="ECO:0000313" key="16">
    <source>
        <dbReference type="Proteomes" id="UP000262538"/>
    </source>
</evidence>
<evidence type="ECO:0000256" key="1">
    <source>
        <dbReference type="ARBA" id="ARBA00000085"/>
    </source>
</evidence>
<keyword evidence="5" id="KW-0808">Transferase</keyword>
<dbReference type="SUPFAM" id="SSF55874">
    <property type="entry name" value="ATPase domain of HSP90 chaperone/DNA topoisomerase II/histidine kinase"/>
    <property type="match status" value="1"/>
</dbReference>
<evidence type="ECO:0000256" key="3">
    <source>
        <dbReference type="ARBA" id="ARBA00012438"/>
    </source>
</evidence>
<dbReference type="PROSITE" id="PS50109">
    <property type="entry name" value="HIS_KIN"/>
    <property type="match status" value="1"/>
</dbReference>
<dbReference type="PANTHER" id="PTHR45436:SF5">
    <property type="entry name" value="SENSOR HISTIDINE KINASE TRCS"/>
    <property type="match status" value="1"/>
</dbReference>
<comment type="catalytic activity">
    <reaction evidence="1">
        <text>ATP + protein L-histidine = ADP + protein N-phospho-L-histidine.</text>
        <dbReference type="EC" id="2.7.13.3"/>
    </reaction>
</comment>
<dbReference type="PANTHER" id="PTHR45436">
    <property type="entry name" value="SENSOR HISTIDINE KINASE YKOH"/>
    <property type="match status" value="1"/>
</dbReference>
<dbReference type="Gene3D" id="3.30.565.10">
    <property type="entry name" value="Histidine kinase-like ATPase, C-terminal domain"/>
    <property type="match status" value="1"/>
</dbReference>
<evidence type="ECO:0000259" key="13">
    <source>
        <dbReference type="PROSITE" id="PS50109"/>
    </source>
</evidence>
<protein>
    <recommendedName>
        <fullName evidence="3">histidine kinase</fullName>
        <ecNumber evidence="3">2.7.13.3</ecNumber>
    </recommendedName>
</protein>
<dbReference type="InterPro" id="IPR003594">
    <property type="entry name" value="HATPase_dom"/>
</dbReference>
<dbReference type="PRINTS" id="PR00344">
    <property type="entry name" value="BCTRLSENSOR"/>
</dbReference>
<organism evidence="15 16">
    <name type="scientific">Microbispora triticiradicis</name>
    <dbReference type="NCBI Taxonomy" id="2200763"/>
    <lineage>
        <taxon>Bacteria</taxon>
        <taxon>Bacillati</taxon>
        <taxon>Actinomycetota</taxon>
        <taxon>Actinomycetes</taxon>
        <taxon>Streptosporangiales</taxon>
        <taxon>Streptosporangiaceae</taxon>
        <taxon>Microbispora</taxon>
    </lineage>
</organism>
<dbReference type="InterPro" id="IPR003661">
    <property type="entry name" value="HisK_dim/P_dom"/>
</dbReference>
<dbReference type="InterPro" id="IPR005467">
    <property type="entry name" value="His_kinase_dom"/>
</dbReference>
<dbReference type="SMART" id="SM00304">
    <property type="entry name" value="HAMP"/>
    <property type="match status" value="1"/>
</dbReference>
<comment type="subcellular location">
    <subcellularLocation>
        <location evidence="2">Cell membrane</location>
    </subcellularLocation>
</comment>
<dbReference type="InterPro" id="IPR036890">
    <property type="entry name" value="HATPase_C_sf"/>
</dbReference>
<evidence type="ECO:0000256" key="4">
    <source>
        <dbReference type="ARBA" id="ARBA00022553"/>
    </source>
</evidence>
<evidence type="ECO:0000259" key="14">
    <source>
        <dbReference type="PROSITE" id="PS50885"/>
    </source>
</evidence>
<keyword evidence="4" id="KW-0597">Phosphoprotein</keyword>
<feature type="region of interest" description="Disordered" evidence="11">
    <location>
        <begin position="1"/>
        <end position="51"/>
    </location>
</feature>
<dbReference type="CDD" id="cd06225">
    <property type="entry name" value="HAMP"/>
    <property type="match status" value="1"/>
</dbReference>
<dbReference type="EC" id="2.7.13.3" evidence="3"/>
<keyword evidence="9" id="KW-0902">Two-component regulatory system</keyword>
<accession>A0ABX9LTP6</accession>
<feature type="transmembrane region" description="Helical" evidence="12">
    <location>
        <begin position="65"/>
        <end position="88"/>
    </location>
</feature>
<dbReference type="Pfam" id="PF02518">
    <property type="entry name" value="HATPase_c"/>
    <property type="match status" value="1"/>
</dbReference>
<feature type="domain" description="HAMP" evidence="14">
    <location>
        <begin position="232"/>
        <end position="285"/>
    </location>
</feature>
<dbReference type="SUPFAM" id="SSF158472">
    <property type="entry name" value="HAMP domain-like"/>
    <property type="match status" value="1"/>
</dbReference>
<dbReference type="Gene3D" id="1.10.287.130">
    <property type="match status" value="1"/>
</dbReference>
<evidence type="ECO:0000256" key="6">
    <source>
        <dbReference type="ARBA" id="ARBA00022692"/>
    </source>
</evidence>
<name>A0ABX9LTP6_9ACTN</name>
<keyword evidence="7" id="KW-0418">Kinase</keyword>
<keyword evidence="10 12" id="KW-0472">Membrane</keyword>
<evidence type="ECO:0000256" key="12">
    <source>
        <dbReference type="SAM" id="Phobius"/>
    </source>
</evidence>
<dbReference type="SMART" id="SM00387">
    <property type="entry name" value="HATPase_c"/>
    <property type="match status" value="1"/>
</dbReference>
<dbReference type="InterPro" id="IPR003660">
    <property type="entry name" value="HAMP_dom"/>
</dbReference>
<evidence type="ECO:0000256" key="8">
    <source>
        <dbReference type="ARBA" id="ARBA00022989"/>
    </source>
</evidence>
<evidence type="ECO:0000256" key="7">
    <source>
        <dbReference type="ARBA" id="ARBA00022777"/>
    </source>
</evidence>
<dbReference type="CDD" id="cd00075">
    <property type="entry name" value="HATPase"/>
    <property type="match status" value="1"/>
</dbReference>